<dbReference type="Pfam" id="PF25954">
    <property type="entry name" value="Beta-barrel_RND_2"/>
    <property type="match status" value="1"/>
</dbReference>
<evidence type="ECO:0000256" key="3">
    <source>
        <dbReference type="SAM" id="MobiDB-lite"/>
    </source>
</evidence>
<dbReference type="Gene3D" id="1.10.287.470">
    <property type="entry name" value="Helix hairpin bin"/>
    <property type="match status" value="1"/>
</dbReference>
<dbReference type="Gene3D" id="2.40.420.20">
    <property type="match status" value="1"/>
</dbReference>
<dbReference type="InterPro" id="IPR058647">
    <property type="entry name" value="BSH_CzcB-like"/>
</dbReference>
<dbReference type="AlphaFoldDB" id="A0A328XM51"/>
<dbReference type="InterPro" id="IPR058792">
    <property type="entry name" value="Beta-barrel_RND_2"/>
</dbReference>
<dbReference type="InterPro" id="IPR058637">
    <property type="entry name" value="YknX-like_C"/>
</dbReference>
<comment type="caution">
    <text evidence="7">The sequence shown here is derived from an EMBL/GenBank/DDBJ whole genome shotgun (WGS) entry which is preliminary data.</text>
</comment>
<dbReference type="EMBL" id="QLSX01000007">
    <property type="protein sequence ID" value="RAR60334.1"/>
    <property type="molecule type" value="Genomic_DNA"/>
</dbReference>
<protein>
    <submittedName>
        <fullName evidence="7">Membrane fusion protein (Multidrug efflux system)</fullName>
    </submittedName>
</protein>
<dbReference type="Gene3D" id="2.40.50.100">
    <property type="match status" value="1"/>
</dbReference>
<evidence type="ECO:0000256" key="2">
    <source>
        <dbReference type="SAM" id="Coils"/>
    </source>
</evidence>
<feature type="region of interest" description="Disordered" evidence="3">
    <location>
        <begin position="352"/>
        <end position="374"/>
    </location>
</feature>
<name>A0A328XM51_9GAMM</name>
<accession>A0A328XM51</accession>
<dbReference type="Pfam" id="PF25973">
    <property type="entry name" value="BSH_CzcB"/>
    <property type="match status" value="1"/>
</dbReference>
<evidence type="ECO:0000313" key="7">
    <source>
        <dbReference type="EMBL" id="RAR60334.1"/>
    </source>
</evidence>
<evidence type="ECO:0000256" key="1">
    <source>
        <dbReference type="ARBA" id="ARBA00009477"/>
    </source>
</evidence>
<dbReference type="Pfam" id="PF25989">
    <property type="entry name" value="YknX_C"/>
    <property type="match status" value="1"/>
</dbReference>
<organism evidence="7 8">
    <name type="scientific">Onishia taeanensis</name>
    <dbReference type="NCBI Taxonomy" id="284577"/>
    <lineage>
        <taxon>Bacteria</taxon>
        <taxon>Pseudomonadati</taxon>
        <taxon>Pseudomonadota</taxon>
        <taxon>Gammaproteobacteria</taxon>
        <taxon>Oceanospirillales</taxon>
        <taxon>Halomonadaceae</taxon>
        <taxon>Onishia</taxon>
    </lineage>
</organism>
<evidence type="ECO:0000259" key="5">
    <source>
        <dbReference type="Pfam" id="PF25973"/>
    </source>
</evidence>
<comment type="similarity">
    <text evidence="1">Belongs to the membrane fusion protein (MFP) (TC 8.A.1) family.</text>
</comment>
<feature type="coiled-coil region" evidence="2">
    <location>
        <begin position="110"/>
        <end position="168"/>
    </location>
</feature>
<dbReference type="InterPro" id="IPR006143">
    <property type="entry name" value="RND_pump_MFP"/>
</dbReference>
<sequence>MKTTIRLVIVVIVLTVALGSIFGWKYLKMQEMGAKNSQAQPPSPVEAVTIESQSWRPGLSSVGSLRAINGVEVANEVAGVVSEVAFESGQSVSKGDVLIRLEDSVDQAALAALEAQAQLANETYQRYSNLLPRNAVSQSQFDEARANYQAARADAEQQRAQLNKKTIRAPFDGVVGLRQVDLGEYIAVGTPIVDLNMLDPIHVDYSVPERALDQVAAGRGIELTVAAYPERVFEGEILAIAPSINESSRTLNVRAQLENADGALHPGMFAEVSTLSADTRDVLTLPRTALSFNTYGDFVFRIVENDQGQTVASRQQVTTGSTRGDVVEITDGLSEGDQVVATGLLRLRDGQPVKVAKQDAPEPQATNADEEAQG</sequence>
<dbReference type="PANTHER" id="PTHR30469:SF11">
    <property type="entry name" value="BLL4320 PROTEIN"/>
    <property type="match status" value="1"/>
</dbReference>
<dbReference type="SUPFAM" id="SSF111369">
    <property type="entry name" value="HlyD-like secretion proteins"/>
    <property type="match status" value="1"/>
</dbReference>
<proteinExistence type="inferred from homology"/>
<evidence type="ECO:0000259" key="4">
    <source>
        <dbReference type="Pfam" id="PF25954"/>
    </source>
</evidence>
<dbReference type="GO" id="GO:0015562">
    <property type="term" value="F:efflux transmembrane transporter activity"/>
    <property type="evidence" value="ECO:0007669"/>
    <property type="project" value="TreeGrafter"/>
</dbReference>
<feature type="domain" description="CzcB-like barrel-sandwich hybrid" evidence="5">
    <location>
        <begin position="71"/>
        <end position="192"/>
    </location>
</feature>
<gene>
    <name evidence="7" type="ORF">BCL93_107138</name>
</gene>
<dbReference type="Gene3D" id="2.40.30.170">
    <property type="match status" value="1"/>
</dbReference>
<dbReference type="GO" id="GO:1990281">
    <property type="term" value="C:efflux pump complex"/>
    <property type="evidence" value="ECO:0007669"/>
    <property type="project" value="TreeGrafter"/>
</dbReference>
<feature type="domain" description="YknX-like C-terminal permuted SH3-like" evidence="6">
    <location>
        <begin position="282"/>
        <end position="355"/>
    </location>
</feature>
<dbReference type="OrthoDB" id="9806939at2"/>
<dbReference type="Proteomes" id="UP000249700">
    <property type="component" value="Unassembled WGS sequence"/>
</dbReference>
<keyword evidence="2" id="KW-0175">Coiled coil</keyword>
<dbReference type="FunFam" id="2.40.30.170:FF:000010">
    <property type="entry name" value="Efflux RND transporter periplasmic adaptor subunit"/>
    <property type="match status" value="1"/>
</dbReference>
<evidence type="ECO:0000313" key="8">
    <source>
        <dbReference type="Proteomes" id="UP000249700"/>
    </source>
</evidence>
<dbReference type="PANTHER" id="PTHR30469">
    <property type="entry name" value="MULTIDRUG RESISTANCE PROTEIN MDTA"/>
    <property type="match status" value="1"/>
</dbReference>
<dbReference type="NCBIfam" id="TIGR01730">
    <property type="entry name" value="RND_mfp"/>
    <property type="match status" value="1"/>
</dbReference>
<feature type="domain" description="CusB-like beta-barrel" evidence="4">
    <location>
        <begin position="203"/>
        <end position="274"/>
    </location>
</feature>
<reference evidence="7 8" key="1">
    <citation type="submission" date="2018-06" db="EMBL/GenBank/DDBJ databases">
        <title>Comparative analysis of microorganisms from saline springs in Andes Mountain Range, Colombia.</title>
        <authorList>
            <person name="Rubin E."/>
        </authorList>
    </citation>
    <scope>NUCLEOTIDE SEQUENCE [LARGE SCALE GENOMIC DNA]</scope>
    <source>
        <strain evidence="7 8">USBA-857</strain>
    </source>
</reference>
<dbReference type="RefSeq" id="WP_112055315.1">
    <property type="nucleotide sequence ID" value="NZ_QLSX01000007.1"/>
</dbReference>
<evidence type="ECO:0000259" key="6">
    <source>
        <dbReference type="Pfam" id="PF25989"/>
    </source>
</evidence>